<feature type="transmembrane region" description="Helical" evidence="1">
    <location>
        <begin position="81"/>
        <end position="100"/>
    </location>
</feature>
<reference evidence="2" key="1">
    <citation type="submission" date="2021-01" db="EMBL/GenBank/DDBJ databases">
        <authorList>
            <person name="Corre E."/>
            <person name="Pelletier E."/>
            <person name="Niang G."/>
            <person name="Scheremetjew M."/>
            <person name="Finn R."/>
            <person name="Kale V."/>
            <person name="Holt S."/>
            <person name="Cochrane G."/>
            <person name="Meng A."/>
            <person name="Brown T."/>
            <person name="Cohen L."/>
        </authorList>
    </citation>
    <scope>NUCLEOTIDE SEQUENCE</scope>
    <source>
        <strain evidence="2">Pbaha01</strain>
    </source>
</reference>
<organism evidence="2">
    <name type="scientific">Pyrodinium bahamense</name>
    <dbReference type="NCBI Taxonomy" id="73915"/>
    <lineage>
        <taxon>Eukaryota</taxon>
        <taxon>Sar</taxon>
        <taxon>Alveolata</taxon>
        <taxon>Dinophyceae</taxon>
        <taxon>Gonyaulacales</taxon>
        <taxon>Pyrocystaceae</taxon>
        <taxon>Pyrodinium</taxon>
    </lineage>
</organism>
<gene>
    <name evidence="2" type="ORF">PBAH0796_LOCUS27852</name>
</gene>
<feature type="transmembrane region" description="Helical" evidence="1">
    <location>
        <begin position="219"/>
        <end position="240"/>
    </location>
</feature>
<keyword evidence="1" id="KW-0472">Membrane</keyword>
<feature type="transmembrane region" description="Helical" evidence="1">
    <location>
        <begin position="401"/>
        <end position="419"/>
    </location>
</feature>
<protein>
    <submittedName>
        <fullName evidence="2">Uncharacterized protein</fullName>
    </submittedName>
</protein>
<evidence type="ECO:0000313" key="2">
    <source>
        <dbReference type="EMBL" id="CAD8384164.1"/>
    </source>
</evidence>
<name>A0A7S0B5W0_9DINO</name>
<keyword evidence="1" id="KW-1133">Transmembrane helix</keyword>
<sequence>MEDADRLFALSSQVESIKHFLSHSWHDSGIEKWITLCWHFNLLGALLVSSLVVAIVKVPVLMGALPEVPLHDVCGKEELRYAPWCYIAGSLSFLFCLHVWHHMPKWLLGSRAVTVFFDKLCVHQADAERKEAGILAFAAFIANSEHVLCLWSPAYFTRLWCTLEMAATVVTSNKNSALRLVFLPLKLYKFAYSMVVVLLLVRVIYAINNVTGRRIPASALIGTFALVGPQVLTFATRQYFSDRMDLERQLRTFSVEGAACVSEADRAVVHQALRSWFGDLSTFNELVRTQVRAHIVAAIGSEAHVPIALNVPLMMLQVFYNMDYTMTGCYSLGDPAFNGKSVLEDLAWMFCMGSCLPVQLRIVSYLHGLPGWAVTIGLGLVVGGIFTGAFLVIFDVMGGPGPAWPMAIITAFCGFFFLLL</sequence>
<feature type="transmembrane region" description="Helical" evidence="1">
    <location>
        <begin position="187"/>
        <end position="207"/>
    </location>
</feature>
<dbReference type="InterPro" id="IPR035897">
    <property type="entry name" value="Toll_tir_struct_dom_sf"/>
</dbReference>
<keyword evidence="1" id="KW-0812">Transmembrane</keyword>
<feature type="transmembrane region" description="Helical" evidence="1">
    <location>
        <begin position="372"/>
        <end position="394"/>
    </location>
</feature>
<proteinExistence type="predicted"/>
<accession>A0A7S0B5W0</accession>
<dbReference type="AlphaFoldDB" id="A0A7S0B5W0"/>
<evidence type="ECO:0000256" key="1">
    <source>
        <dbReference type="SAM" id="Phobius"/>
    </source>
</evidence>
<feature type="transmembrane region" description="Helical" evidence="1">
    <location>
        <begin position="40"/>
        <end position="61"/>
    </location>
</feature>
<dbReference type="SUPFAM" id="SSF52200">
    <property type="entry name" value="Toll/Interleukin receptor TIR domain"/>
    <property type="match status" value="1"/>
</dbReference>
<dbReference type="EMBL" id="HBEG01045875">
    <property type="protein sequence ID" value="CAD8384164.1"/>
    <property type="molecule type" value="Transcribed_RNA"/>
</dbReference>